<dbReference type="STRING" id="1434123.MSVAZ_1232"/>
<comment type="similarity">
    <text evidence="1">Belongs to the transferase hexapeptide repeat family.</text>
</comment>
<evidence type="ECO:0000256" key="3">
    <source>
        <dbReference type="ARBA" id="ARBA00022737"/>
    </source>
</evidence>
<dbReference type="EMBL" id="CP009520">
    <property type="protein sequence ID" value="AKB43501.1"/>
    <property type="molecule type" value="Genomic_DNA"/>
</dbReference>
<dbReference type="EC" id="2.3.1.18" evidence="6"/>
<dbReference type="SUPFAM" id="SSF51161">
    <property type="entry name" value="Trimeric LpxA-like enzymes"/>
    <property type="match status" value="1"/>
</dbReference>
<protein>
    <submittedName>
        <fullName evidence="6">Galactoside O-acetyltransferase</fullName>
        <ecNumber evidence="6">2.3.1.18</ecNumber>
    </submittedName>
</protein>
<dbReference type="Pfam" id="PF00132">
    <property type="entry name" value="Hexapep"/>
    <property type="match status" value="1"/>
</dbReference>
<keyword evidence="4 6" id="KW-0012">Acyltransferase</keyword>
<dbReference type="InterPro" id="IPR024688">
    <property type="entry name" value="Mac_dom"/>
</dbReference>
<dbReference type="SMART" id="SM01266">
    <property type="entry name" value="Mac"/>
    <property type="match status" value="1"/>
</dbReference>
<dbReference type="AlphaFoldDB" id="A0A0E3LH19"/>
<dbReference type="GO" id="GO:0008870">
    <property type="term" value="F:galactoside O-acetyltransferase activity"/>
    <property type="evidence" value="ECO:0007669"/>
    <property type="project" value="UniProtKB-EC"/>
</dbReference>
<dbReference type="Proteomes" id="UP000033096">
    <property type="component" value="Chromosome"/>
</dbReference>
<gene>
    <name evidence="6" type="ORF">MSVAZ_1232</name>
</gene>
<keyword evidence="7" id="KW-1185">Reference proteome</keyword>
<keyword evidence="3" id="KW-0677">Repeat</keyword>
<evidence type="ECO:0000256" key="4">
    <source>
        <dbReference type="ARBA" id="ARBA00023315"/>
    </source>
</evidence>
<dbReference type="RefSeq" id="WP_048119513.1">
    <property type="nucleotide sequence ID" value="NZ_CP009520.1"/>
</dbReference>
<dbReference type="PROSITE" id="PS00101">
    <property type="entry name" value="HEXAPEP_TRANSFERASES"/>
    <property type="match status" value="1"/>
</dbReference>
<name>A0A0E3LH19_9EURY</name>
<dbReference type="InterPro" id="IPR011004">
    <property type="entry name" value="Trimer_LpxA-like_sf"/>
</dbReference>
<dbReference type="InterPro" id="IPR039369">
    <property type="entry name" value="LacA-like"/>
</dbReference>
<dbReference type="PANTHER" id="PTHR43017">
    <property type="entry name" value="GALACTOSIDE O-ACETYLTRANSFERASE"/>
    <property type="match status" value="1"/>
</dbReference>
<evidence type="ECO:0000313" key="6">
    <source>
        <dbReference type="EMBL" id="AKB43501.1"/>
    </source>
</evidence>
<dbReference type="CDD" id="cd03357">
    <property type="entry name" value="LbH_MAT_GAT"/>
    <property type="match status" value="1"/>
</dbReference>
<dbReference type="HOGENOM" id="CLU_051638_3_3_2"/>
<keyword evidence="2 6" id="KW-0808">Transferase</keyword>
<feature type="domain" description="Maltose/galactoside acetyltransferase" evidence="5">
    <location>
        <begin position="4"/>
        <end position="57"/>
    </location>
</feature>
<dbReference type="InterPro" id="IPR001451">
    <property type="entry name" value="Hexapep"/>
</dbReference>
<dbReference type="PATRIC" id="fig|1434123.4.peg.1458"/>
<proteinExistence type="inferred from homology"/>
<dbReference type="Pfam" id="PF12464">
    <property type="entry name" value="Mac"/>
    <property type="match status" value="1"/>
</dbReference>
<reference evidence="6 7" key="1">
    <citation type="submission" date="2014-07" db="EMBL/GenBank/DDBJ databases">
        <title>Methanogenic archaea and the global carbon cycle.</title>
        <authorList>
            <person name="Henriksen J.R."/>
            <person name="Luke J."/>
            <person name="Reinhart S."/>
            <person name="Benedict M.N."/>
            <person name="Youngblut N.D."/>
            <person name="Metcalf M.E."/>
            <person name="Whitaker R.J."/>
            <person name="Metcalf W.W."/>
        </authorList>
    </citation>
    <scope>NUCLEOTIDE SEQUENCE [LARGE SCALE GENOMIC DNA]</scope>
    <source>
        <strain evidence="6 7">Z-761</strain>
    </source>
</reference>
<evidence type="ECO:0000259" key="5">
    <source>
        <dbReference type="SMART" id="SM01266"/>
    </source>
</evidence>
<accession>A0A0E3LH19</accession>
<organism evidence="6 7">
    <name type="scientific">Methanosarcina vacuolata Z-761</name>
    <dbReference type="NCBI Taxonomy" id="1434123"/>
    <lineage>
        <taxon>Archaea</taxon>
        <taxon>Methanobacteriati</taxon>
        <taxon>Methanobacteriota</taxon>
        <taxon>Stenosarchaea group</taxon>
        <taxon>Methanomicrobia</taxon>
        <taxon>Methanosarcinales</taxon>
        <taxon>Methanosarcinaceae</taxon>
        <taxon>Methanosarcina</taxon>
    </lineage>
</organism>
<dbReference type="InterPro" id="IPR018357">
    <property type="entry name" value="Hexapep_transf_CS"/>
</dbReference>
<dbReference type="PANTHER" id="PTHR43017:SF1">
    <property type="entry name" value="ACETYLTRANSFERASE YJL218W-RELATED"/>
    <property type="match status" value="1"/>
</dbReference>
<evidence type="ECO:0000256" key="2">
    <source>
        <dbReference type="ARBA" id="ARBA00022679"/>
    </source>
</evidence>
<dbReference type="GeneID" id="24809646"/>
<dbReference type="KEGG" id="mvc:MSVAZ_1232"/>
<dbReference type="Gene3D" id="2.160.10.10">
    <property type="entry name" value="Hexapeptide repeat proteins"/>
    <property type="match status" value="1"/>
</dbReference>
<sequence length="213" mass="24003">MREEEKIFSGKMFDSRNKELRDIKHKAHTACQRYNAMDEYDPDRLPIIKEFIGGIGKKYYFQGPIQFNYGCHTFIGENFVANFNLMVMDDARIYIGDNVCFGPNVSLMATSHPLIARERIGTDENGNTIMAEYAEEIHIGNNVWIACNVVVLGGVHIGNNVVIGAGSVVTKDIPDNHLAFGNPCRPVRPITEADSKKHLILEEDLKHFGYNVK</sequence>
<evidence type="ECO:0000256" key="1">
    <source>
        <dbReference type="ARBA" id="ARBA00007274"/>
    </source>
</evidence>
<evidence type="ECO:0000313" key="7">
    <source>
        <dbReference type="Proteomes" id="UP000033096"/>
    </source>
</evidence>